<sequence length="96" mass="10089">MTRPVAQLVGFAKVPVPAGESRRVTLEVPAARLAFSGRDLARIVEPGALDLWTGTPSTRFARAATTLVGGVHEVTVAHPRCTRTSIEEVAAEPATA</sequence>
<dbReference type="SMART" id="SM01217">
    <property type="entry name" value="Fn3_like"/>
    <property type="match status" value="1"/>
</dbReference>
<dbReference type="Proteomes" id="UP001157125">
    <property type="component" value="Unassembled WGS sequence"/>
</dbReference>
<comment type="caution">
    <text evidence="2">The sequence shown here is derived from an EMBL/GenBank/DDBJ whole genome shotgun (WGS) entry which is preliminary data.</text>
</comment>
<dbReference type="InterPro" id="IPR026891">
    <property type="entry name" value="Fn3-like"/>
</dbReference>
<gene>
    <name evidence="2" type="ORF">GCM10025876_07680</name>
</gene>
<protein>
    <recommendedName>
        <fullName evidence="1">Fibronectin type III-like domain-containing protein</fullName>
    </recommendedName>
</protein>
<evidence type="ECO:0000313" key="2">
    <source>
        <dbReference type="EMBL" id="GMA34564.1"/>
    </source>
</evidence>
<proteinExistence type="predicted"/>
<keyword evidence="3" id="KW-1185">Reference proteome</keyword>
<dbReference type="EMBL" id="BSUN01000001">
    <property type="protein sequence ID" value="GMA34564.1"/>
    <property type="molecule type" value="Genomic_DNA"/>
</dbReference>
<organism evidence="2 3">
    <name type="scientific">Demequina litorisediminis</name>
    <dbReference type="NCBI Taxonomy" id="1849022"/>
    <lineage>
        <taxon>Bacteria</taxon>
        <taxon>Bacillati</taxon>
        <taxon>Actinomycetota</taxon>
        <taxon>Actinomycetes</taxon>
        <taxon>Micrococcales</taxon>
        <taxon>Demequinaceae</taxon>
        <taxon>Demequina</taxon>
    </lineage>
</organism>
<evidence type="ECO:0000313" key="3">
    <source>
        <dbReference type="Proteomes" id="UP001157125"/>
    </source>
</evidence>
<dbReference type="Gene3D" id="2.60.40.10">
    <property type="entry name" value="Immunoglobulins"/>
    <property type="match status" value="1"/>
</dbReference>
<dbReference type="InterPro" id="IPR013783">
    <property type="entry name" value="Ig-like_fold"/>
</dbReference>
<accession>A0ABQ6IA94</accession>
<feature type="domain" description="Fibronectin type III-like" evidence="1">
    <location>
        <begin position="2"/>
        <end position="57"/>
    </location>
</feature>
<evidence type="ECO:0000259" key="1">
    <source>
        <dbReference type="SMART" id="SM01217"/>
    </source>
</evidence>
<dbReference type="Pfam" id="PF14310">
    <property type="entry name" value="Fn3-like"/>
    <property type="match status" value="1"/>
</dbReference>
<name>A0ABQ6IA94_9MICO</name>
<reference evidence="3" key="1">
    <citation type="journal article" date="2019" name="Int. J. Syst. Evol. Microbiol.">
        <title>The Global Catalogue of Microorganisms (GCM) 10K type strain sequencing project: providing services to taxonomists for standard genome sequencing and annotation.</title>
        <authorList>
            <consortium name="The Broad Institute Genomics Platform"/>
            <consortium name="The Broad Institute Genome Sequencing Center for Infectious Disease"/>
            <person name="Wu L."/>
            <person name="Ma J."/>
        </authorList>
    </citation>
    <scope>NUCLEOTIDE SEQUENCE [LARGE SCALE GENOMIC DNA]</scope>
    <source>
        <strain evidence="3">NBRC 112299</strain>
    </source>
</reference>